<dbReference type="PROSITE" id="PS51154">
    <property type="entry name" value="MACRO"/>
    <property type="match status" value="1"/>
</dbReference>
<gene>
    <name evidence="3" type="ORF">MELA_02727</name>
</gene>
<comment type="catalytic activity">
    <reaction evidence="1">
        <text>an N-(ADP-alpha-D-ribosyl)-thymidine in DNA + H2O = a thymidine in DNA + ADP-D-ribose</text>
        <dbReference type="Rhea" id="RHEA:71655"/>
        <dbReference type="Rhea" id="RHEA-COMP:13556"/>
        <dbReference type="Rhea" id="RHEA-COMP:18051"/>
        <dbReference type="ChEBI" id="CHEBI:15377"/>
        <dbReference type="ChEBI" id="CHEBI:57967"/>
        <dbReference type="ChEBI" id="CHEBI:137386"/>
        <dbReference type="ChEBI" id="CHEBI:191199"/>
    </reaction>
    <physiologicalReaction direction="left-to-right" evidence="1">
        <dbReference type="Rhea" id="RHEA:71656"/>
    </physiologicalReaction>
</comment>
<dbReference type="InterPro" id="IPR043472">
    <property type="entry name" value="Macro_dom-like"/>
</dbReference>
<dbReference type="Pfam" id="PF01661">
    <property type="entry name" value="Macro"/>
    <property type="match status" value="1"/>
</dbReference>
<dbReference type="PANTHER" id="PTHR12521:SF0">
    <property type="entry name" value="ADP-RIBOSE GLYCOHYDROLASE OARD1"/>
    <property type="match status" value="1"/>
</dbReference>
<dbReference type="InterPro" id="IPR002589">
    <property type="entry name" value="Macro_dom"/>
</dbReference>
<sequence>MRILVGDILQSKAQTLINTVNCVGVMGKGIALEFKKRFPDMYDDYVKRCERSEVKPGAPYIYKTLFPPQIINFPTKEHWKSISRLSDIERGLKHLIGHYQEWGVTSLAMPPLGCGNGQLEWRVVGPLMYRFVKDMAIPVELYAPYGTHPKELTMEFLEHGAKAHTGQTVRNRQAALNPAWVALVEIVARIEQQPYHWPIGRTLFQKIAYVATNEGLPTGLRYQRGSFGPFSDDLKSVETALVNNGLLQEERRGRMFVVKVGPNFSRIRQKYTSYFEQRAETLEKAADLFMRVNTDQAEVITTVLFTARELAQERREPPSETEVLESVMQWKQKRLPPLDQRTVASTIRNLATLKWLAVTADPKLPVPEEEAIPV</sequence>
<accession>A0A564ZMK7</accession>
<protein>
    <submittedName>
        <fullName evidence="3">Macro domain protein</fullName>
    </submittedName>
</protein>
<dbReference type="AlphaFoldDB" id="A0A564ZMK7"/>
<keyword evidence="4" id="KW-1185">Reference proteome</keyword>
<dbReference type="InterPro" id="IPR050892">
    <property type="entry name" value="ADP-ribose_metab_enzymes"/>
</dbReference>
<dbReference type="Gene3D" id="3.40.220.10">
    <property type="entry name" value="Leucine Aminopeptidase, subunit E, domain 1"/>
    <property type="match status" value="1"/>
</dbReference>
<dbReference type="GO" id="GO:0140291">
    <property type="term" value="P:peptidyl-glutamate ADP-deribosylation"/>
    <property type="evidence" value="ECO:0007669"/>
    <property type="project" value="TreeGrafter"/>
</dbReference>
<dbReference type="EMBL" id="CABIKM010000052">
    <property type="protein sequence ID" value="VUZ86326.1"/>
    <property type="molecule type" value="Genomic_DNA"/>
</dbReference>
<dbReference type="Proteomes" id="UP000334340">
    <property type="component" value="Unassembled WGS sequence"/>
</dbReference>
<reference evidence="3 4" key="1">
    <citation type="submission" date="2019-07" db="EMBL/GenBank/DDBJ databases">
        <authorList>
            <person name="Cremers G."/>
        </authorList>
    </citation>
    <scope>NUCLEOTIDE SEQUENCE [LARGE SCALE GENOMIC DNA]</scope>
</reference>
<dbReference type="SUPFAM" id="SSF52949">
    <property type="entry name" value="Macro domain-like"/>
    <property type="match status" value="1"/>
</dbReference>
<evidence type="ECO:0000256" key="1">
    <source>
        <dbReference type="ARBA" id="ARBA00035885"/>
    </source>
</evidence>
<feature type="domain" description="Macro" evidence="2">
    <location>
        <begin position="1"/>
        <end position="146"/>
    </location>
</feature>
<organism evidence="3 4">
    <name type="scientific">Candidatus Methylomirabilis lanthanidiphila</name>
    <dbReference type="NCBI Taxonomy" id="2211376"/>
    <lineage>
        <taxon>Bacteria</taxon>
        <taxon>Candidatus Methylomirabilota</taxon>
        <taxon>Candidatus Methylomirabilia</taxon>
        <taxon>Candidatus Methylomirabilales</taxon>
        <taxon>Candidatus Methylomirabilaceae</taxon>
        <taxon>Candidatus Methylomirabilis</taxon>
    </lineage>
</organism>
<dbReference type="CDD" id="cd02901">
    <property type="entry name" value="Macro_Poa1p-like"/>
    <property type="match status" value="1"/>
</dbReference>
<proteinExistence type="predicted"/>
<dbReference type="PANTHER" id="PTHR12521">
    <property type="entry name" value="PROTEIN C6ORF130"/>
    <property type="match status" value="1"/>
</dbReference>
<evidence type="ECO:0000259" key="2">
    <source>
        <dbReference type="PROSITE" id="PS51154"/>
    </source>
</evidence>
<dbReference type="SMART" id="SM00506">
    <property type="entry name" value="A1pp"/>
    <property type="match status" value="1"/>
</dbReference>
<name>A0A564ZMK7_9BACT</name>
<evidence type="ECO:0000313" key="4">
    <source>
        <dbReference type="Proteomes" id="UP000334340"/>
    </source>
</evidence>
<evidence type="ECO:0000313" key="3">
    <source>
        <dbReference type="EMBL" id="VUZ86326.1"/>
    </source>
</evidence>